<protein>
    <submittedName>
        <fullName evidence="1">Uncharacterized protein</fullName>
    </submittedName>
</protein>
<evidence type="ECO:0000313" key="1">
    <source>
        <dbReference type="EMBL" id="AMB59182.1"/>
    </source>
</evidence>
<reference evidence="2" key="2">
    <citation type="submission" date="2016-01" db="EMBL/GenBank/DDBJ databases">
        <title>First complete genome sequence of a species in the genus Microterricola, an extremophilic cold active enzyme producing strain ERGS5:02 isolated from Sikkim Himalaya.</title>
        <authorList>
            <person name="Kumar R."/>
            <person name="Singh D."/>
            <person name="Swarnkar M.K."/>
        </authorList>
    </citation>
    <scope>NUCLEOTIDE SEQUENCE [LARGE SCALE GENOMIC DNA]</scope>
    <source>
        <strain evidence="2">ERGS5:02</strain>
    </source>
</reference>
<dbReference type="AlphaFoldDB" id="A0A0X8E3S2"/>
<dbReference type="EMBL" id="CP014145">
    <property type="protein sequence ID" value="AMB59182.1"/>
    <property type="molecule type" value="Genomic_DNA"/>
</dbReference>
<gene>
    <name evidence="1" type="ORF">AWU67_10260</name>
</gene>
<sequence length="132" mass="15336">MESFKALLADEPISDFDRDRFVGEFRAKIRKAQEGRLRPIENVKGPMREETRLELFEIRWRFEHGADGDLRVRAYHNEPKRLQLVEGSTIVGLHLHKKNVDDDADVDALQDAEIATASDRYFLGRTIDWGLQ</sequence>
<name>A0A0X8E3S2_9MICO</name>
<reference evidence="1 2" key="1">
    <citation type="journal article" date="2016" name="J. Biotechnol.">
        <title>First complete genome sequence of a species in the genus Microterricola, an extremophilic cold active enzyme producing bacterial strain ERGS5:02 isolated from Sikkim Himalaya.</title>
        <authorList>
            <person name="Himanshu"/>
            <person name="Swarnkar M.K."/>
            <person name="Singh D."/>
            <person name="Kumar R."/>
        </authorList>
    </citation>
    <scope>NUCLEOTIDE SEQUENCE [LARGE SCALE GENOMIC DNA]</scope>
    <source>
        <strain evidence="1 2">ERGS5:02</strain>
    </source>
</reference>
<proteinExistence type="predicted"/>
<dbReference type="KEGG" id="mvd:AWU67_10260"/>
<keyword evidence="2" id="KW-1185">Reference proteome</keyword>
<dbReference type="Proteomes" id="UP000058305">
    <property type="component" value="Chromosome"/>
</dbReference>
<accession>A0A0X8E3S2</accession>
<organism evidence="1 2">
    <name type="scientific">Microterricola viridarii</name>
    <dbReference type="NCBI Taxonomy" id="412690"/>
    <lineage>
        <taxon>Bacteria</taxon>
        <taxon>Bacillati</taxon>
        <taxon>Actinomycetota</taxon>
        <taxon>Actinomycetes</taxon>
        <taxon>Micrococcales</taxon>
        <taxon>Microbacteriaceae</taxon>
        <taxon>Microterricola</taxon>
    </lineage>
</organism>
<evidence type="ECO:0000313" key="2">
    <source>
        <dbReference type="Proteomes" id="UP000058305"/>
    </source>
</evidence>